<feature type="domain" description="DUF4097" evidence="2">
    <location>
        <begin position="40"/>
        <end position="171"/>
    </location>
</feature>
<keyword evidence="1" id="KW-0732">Signal</keyword>
<protein>
    <submittedName>
        <fullName evidence="3">DUF4097 domain-containing protein</fullName>
    </submittedName>
</protein>
<dbReference type="Proteomes" id="UP000824135">
    <property type="component" value="Unassembled WGS sequence"/>
</dbReference>
<evidence type="ECO:0000313" key="4">
    <source>
        <dbReference type="Proteomes" id="UP000824135"/>
    </source>
</evidence>
<dbReference type="EMBL" id="DXCO01000021">
    <property type="protein sequence ID" value="HIY77958.1"/>
    <property type="molecule type" value="Genomic_DNA"/>
</dbReference>
<feature type="signal peptide" evidence="1">
    <location>
        <begin position="1"/>
        <end position="23"/>
    </location>
</feature>
<evidence type="ECO:0000259" key="2">
    <source>
        <dbReference type="Pfam" id="PF13349"/>
    </source>
</evidence>
<sequence>MKKISILLILLFGVMAFSLTGCSNGGTFTEKSYASGANEIEKVMVQASDRELEIGTSEDDQIYVDYFDSEKEYLDITVSENKELVIKLVFNKDWTDYIGTKPSAKYRKIKIRIPDGLISAFSAKTTNENIEVGPLSFTEGVSLNANGGSIVCDRVNVGKTISLTAKNGDIRGTIVGDWDDFSISCTYKKGDCNLPASKEGGDKSLTADCNNGDIDIQFVQ</sequence>
<dbReference type="Pfam" id="PF13349">
    <property type="entry name" value="DUF4097"/>
    <property type="match status" value="1"/>
</dbReference>
<gene>
    <name evidence="3" type="ORF">H9728_02835</name>
</gene>
<dbReference type="AlphaFoldDB" id="A0A9D1Z829"/>
<name>A0A9D1Z829_9FIRM</name>
<organism evidence="3 4">
    <name type="scientific">Candidatus Borkfalkia excrementavium</name>
    <dbReference type="NCBI Taxonomy" id="2838505"/>
    <lineage>
        <taxon>Bacteria</taxon>
        <taxon>Bacillati</taxon>
        <taxon>Bacillota</taxon>
        <taxon>Clostridia</taxon>
        <taxon>Christensenellales</taxon>
        <taxon>Christensenellaceae</taxon>
        <taxon>Candidatus Borkfalkia</taxon>
    </lineage>
</organism>
<reference evidence="3" key="2">
    <citation type="submission" date="2021-04" db="EMBL/GenBank/DDBJ databases">
        <authorList>
            <person name="Gilroy R."/>
        </authorList>
    </citation>
    <scope>NUCLEOTIDE SEQUENCE</scope>
    <source>
        <strain evidence="3">CHK199-9574</strain>
    </source>
</reference>
<accession>A0A9D1Z829</accession>
<evidence type="ECO:0000256" key="1">
    <source>
        <dbReference type="SAM" id="SignalP"/>
    </source>
</evidence>
<dbReference type="InterPro" id="IPR025164">
    <property type="entry name" value="Toastrack_DUF4097"/>
</dbReference>
<dbReference type="PROSITE" id="PS51257">
    <property type="entry name" value="PROKAR_LIPOPROTEIN"/>
    <property type="match status" value="1"/>
</dbReference>
<proteinExistence type="predicted"/>
<comment type="caution">
    <text evidence="3">The sequence shown here is derived from an EMBL/GenBank/DDBJ whole genome shotgun (WGS) entry which is preliminary data.</text>
</comment>
<feature type="chain" id="PRO_5044781334" evidence="1">
    <location>
        <begin position="24"/>
        <end position="220"/>
    </location>
</feature>
<evidence type="ECO:0000313" key="3">
    <source>
        <dbReference type="EMBL" id="HIY77958.1"/>
    </source>
</evidence>
<reference evidence="3" key="1">
    <citation type="journal article" date="2021" name="PeerJ">
        <title>Extensive microbial diversity within the chicken gut microbiome revealed by metagenomics and culture.</title>
        <authorList>
            <person name="Gilroy R."/>
            <person name="Ravi A."/>
            <person name="Getino M."/>
            <person name="Pursley I."/>
            <person name="Horton D.L."/>
            <person name="Alikhan N.F."/>
            <person name="Baker D."/>
            <person name="Gharbi K."/>
            <person name="Hall N."/>
            <person name="Watson M."/>
            <person name="Adriaenssens E.M."/>
            <person name="Foster-Nyarko E."/>
            <person name="Jarju S."/>
            <person name="Secka A."/>
            <person name="Antonio M."/>
            <person name="Oren A."/>
            <person name="Chaudhuri R.R."/>
            <person name="La Ragione R."/>
            <person name="Hildebrand F."/>
            <person name="Pallen M.J."/>
        </authorList>
    </citation>
    <scope>NUCLEOTIDE SEQUENCE</scope>
    <source>
        <strain evidence="3">CHK199-9574</strain>
    </source>
</reference>